<dbReference type="Pfam" id="PF17853">
    <property type="entry name" value="GGDEF_2"/>
    <property type="match status" value="1"/>
</dbReference>
<protein>
    <submittedName>
        <fullName evidence="5">CdaR family transcriptional regulator</fullName>
    </submittedName>
</protein>
<accession>A0A660L5G9</accession>
<comment type="similarity">
    <text evidence="1">Belongs to the CdaR family.</text>
</comment>
<keyword evidence="6" id="KW-1185">Reference proteome</keyword>
<feature type="domain" description="CdaR GGDEF-like" evidence="4">
    <location>
        <begin position="170"/>
        <end position="302"/>
    </location>
</feature>
<evidence type="ECO:0000256" key="1">
    <source>
        <dbReference type="ARBA" id="ARBA00006754"/>
    </source>
</evidence>
<sequence>MAVSKSREQALVVVVQRLCTRSDEIASRAVDRYREWLVGFQQLDEAELDEARGFAQANVEAFLSGVTRNEPVSEALLASARAVGARRVHMGISFEALLRTALLWGETLWEMLLEVVEIDDPDEVEAALEIGQRAWRYIDAVANTIAHAYLDEVNHRGLLSRDLLDGLLAGRGDSENVRRIARSLHRRIGEDFIVIVARPKDTPRDDSRKPPYQDALTFDRVVTTARDVLQPGHAALLVGVRQGDVVALYPAATPLTIETVRAECSELSRRLDGAVAVGMSGWHLGRRAIATAYAEAREAVDIAVGMGIQGRAVTLDDVLVDHMVRSSPHAQRILRDTLQPLIDYDRDHRAELLPTLRAYVDSGANLTRSAAVLTVHANTVVYRLRRIATVSGRDPTLMHDLQILFLALKVQELTSSPG</sequence>
<dbReference type="InterPro" id="IPR051448">
    <property type="entry name" value="CdaR-like_regulators"/>
</dbReference>
<feature type="domain" description="RsbT co-antagonist protein RsbRD N-terminal" evidence="3">
    <location>
        <begin position="23"/>
        <end position="154"/>
    </location>
</feature>
<dbReference type="Pfam" id="PF14361">
    <property type="entry name" value="RsbRD_N"/>
    <property type="match status" value="1"/>
</dbReference>
<organism evidence="5 6">
    <name type="scientific">Solirubrobacter pauli</name>
    <dbReference type="NCBI Taxonomy" id="166793"/>
    <lineage>
        <taxon>Bacteria</taxon>
        <taxon>Bacillati</taxon>
        <taxon>Actinomycetota</taxon>
        <taxon>Thermoleophilia</taxon>
        <taxon>Solirubrobacterales</taxon>
        <taxon>Solirubrobacteraceae</taxon>
        <taxon>Solirubrobacter</taxon>
    </lineage>
</organism>
<evidence type="ECO:0000259" key="2">
    <source>
        <dbReference type="Pfam" id="PF13556"/>
    </source>
</evidence>
<dbReference type="InterPro" id="IPR025736">
    <property type="entry name" value="PucR_C-HTH_dom"/>
</dbReference>
<proteinExistence type="inferred from homology"/>
<dbReference type="PANTHER" id="PTHR33744:SF7">
    <property type="entry name" value="PUCR FAMILY TRANSCRIPTIONAL REGULATOR"/>
    <property type="match status" value="1"/>
</dbReference>
<gene>
    <name evidence="5" type="ORF">C8N24_4845</name>
</gene>
<dbReference type="InterPro" id="IPR041522">
    <property type="entry name" value="CdaR_GGDEF"/>
</dbReference>
<dbReference type="InterPro" id="IPR042070">
    <property type="entry name" value="PucR_C-HTH_sf"/>
</dbReference>
<dbReference type="Gene3D" id="1.10.10.2840">
    <property type="entry name" value="PucR C-terminal helix-turn-helix domain"/>
    <property type="match status" value="1"/>
</dbReference>
<dbReference type="Proteomes" id="UP000278962">
    <property type="component" value="Unassembled WGS sequence"/>
</dbReference>
<dbReference type="PANTHER" id="PTHR33744">
    <property type="entry name" value="CARBOHYDRATE DIACID REGULATOR"/>
    <property type="match status" value="1"/>
</dbReference>
<dbReference type="Pfam" id="PF13556">
    <property type="entry name" value="HTH_30"/>
    <property type="match status" value="1"/>
</dbReference>
<reference evidence="5 6" key="1">
    <citation type="submission" date="2018-10" db="EMBL/GenBank/DDBJ databases">
        <title>Genomic Encyclopedia of Archaeal and Bacterial Type Strains, Phase II (KMG-II): from individual species to whole genera.</title>
        <authorList>
            <person name="Goeker M."/>
        </authorList>
    </citation>
    <scope>NUCLEOTIDE SEQUENCE [LARGE SCALE GENOMIC DNA]</scope>
    <source>
        <strain evidence="5 6">DSM 14954</strain>
    </source>
</reference>
<evidence type="ECO:0000313" key="5">
    <source>
        <dbReference type="EMBL" id="RKQ86830.1"/>
    </source>
</evidence>
<evidence type="ECO:0000259" key="3">
    <source>
        <dbReference type="Pfam" id="PF14361"/>
    </source>
</evidence>
<feature type="domain" description="PucR C-terminal helix-turn-helix" evidence="2">
    <location>
        <begin position="352"/>
        <end position="410"/>
    </location>
</feature>
<dbReference type="AlphaFoldDB" id="A0A660L5G9"/>
<dbReference type="EMBL" id="RBIL01000002">
    <property type="protein sequence ID" value="RKQ86830.1"/>
    <property type="molecule type" value="Genomic_DNA"/>
</dbReference>
<evidence type="ECO:0000259" key="4">
    <source>
        <dbReference type="Pfam" id="PF17853"/>
    </source>
</evidence>
<evidence type="ECO:0000313" key="6">
    <source>
        <dbReference type="Proteomes" id="UP000278962"/>
    </source>
</evidence>
<comment type="caution">
    <text evidence="5">The sequence shown here is derived from an EMBL/GenBank/DDBJ whole genome shotgun (WGS) entry which is preliminary data.</text>
</comment>
<name>A0A660L5G9_9ACTN</name>
<dbReference type="InterPro" id="IPR025751">
    <property type="entry name" value="RsbRD_N_dom"/>
</dbReference>